<dbReference type="CDD" id="cd20404">
    <property type="entry name" value="Tudor_Agenet_AtEML-like"/>
    <property type="match status" value="1"/>
</dbReference>
<feature type="compositionally biased region" description="Basic and acidic residues" evidence="1">
    <location>
        <begin position="62"/>
        <end position="71"/>
    </location>
</feature>
<name>A0A2R6S231_ACTCC</name>
<dbReference type="Gramene" id="PSS36337">
    <property type="protein sequence ID" value="PSS36337"/>
    <property type="gene ID" value="CEY00_Acc00847"/>
</dbReference>
<dbReference type="STRING" id="1590841.A0A2R6S231"/>
<reference evidence="2 3" key="1">
    <citation type="submission" date="2017-07" db="EMBL/GenBank/DDBJ databases">
        <title>An improved, manually edited Actinidia chinensis var. chinensis (kiwifruit) genome highlights the challenges associated with draft genomes and gene prediction in plants.</title>
        <authorList>
            <person name="Pilkington S."/>
            <person name="Crowhurst R."/>
            <person name="Hilario E."/>
            <person name="Nardozza S."/>
            <person name="Fraser L."/>
            <person name="Peng Y."/>
            <person name="Gunaseelan K."/>
            <person name="Simpson R."/>
            <person name="Tahir J."/>
            <person name="Deroles S."/>
            <person name="Templeton K."/>
            <person name="Luo Z."/>
            <person name="Davy M."/>
            <person name="Cheng C."/>
            <person name="Mcneilage M."/>
            <person name="Scaglione D."/>
            <person name="Liu Y."/>
            <person name="Zhang Q."/>
            <person name="Datson P."/>
            <person name="De Silva N."/>
            <person name="Gardiner S."/>
            <person name="Bassett H."/>
            <person name="Chagne D."/>
            <person name="Mccallum J."/>
            <person name="Dzierzon H."/>
            <person name="Deng C."/>
            <person name="Wang Y.-Y."/>
            <person name="Barron N."/>
            <person name="Manako K."/>
            <person name="Bowen J."/>
            <person name="Foster T."/>
            <person name="Erridge Z."/>
            <person name="Tiffin H."/>
            <person name="Waite C."/>
            <person name="Davies K."/>
            <person name="Grierson E."/>
            <person name="Laing W."/>
            <person name="Kirk R."/>
            <person name="Chen X."/>
            <person name="Wood M."/>
            <person name="Montefiori M."/>
            <person name="Brummell D."/>
            <person name="Schwinn K."/>
            <person name="Catanach A."/>
            <person name="Fullerton C."/>
            <person name="Li D."/>
            <person name="Meiyalaghan S."/>
            <person name="Nieuwenhuizen N."/>
            <person name="Read N."/>
            <person name="Prakash R."/>
            <person name="Hunter D."/>
            <person name="Zhang H."/>
            <person name="Mckenzie M."/>
            <person name="Knabel M."/>
            <person name="Harris A."/>
            <person name="Allan A."/>
            <person name="Chen A."/>
            <person name="Janssen B."/>
            <person name="Plunkett B."/>
            <person name="Dwamena C."/>
            <person name="Voogd C."/>
            <person name="Leif D."/>
            <person name="Lafferty D."/>
            <person name="Souleyre E."/>
            <person name="Varkonyi-Gasic E."/>
            <person name="Gambi F."/>
            <person name="Hanley J."/>
            <person name="Yao J.-L."/>
            <person name="Cheung J."/>
            <person name="David K."/>
            <person name="Warren B."/>
            <person name="Marsh K."/>
            <person name="Snowden K."/>
            <person name="Lin-Wang K."/>
            <person name="Brian L."/>
            <person name="Martinez-Sanchez M."/>
            <person name="Wang M."/>
            <person name="Ileperuma N."/>
            <person name="Macnee N."/>
            <person name="Campin R."/>
            <person name="Mcatee P."/>
            <person name="Drummond R."/>
            <person name="Espley R."/>
            <person name="Ireland H."/>
            <person name="Wu R."/>
            <person name="Atkinson R."/>
            <person name="Karunairetnam S."/>
            <person name="Bulley S."/>
            <person name="Chunkath S."/>
            <person name="Hanley Z."/>
            <person name="Storey R."/>
            <person name="Thrimawithana A."/>
            <person name="Thomson S."/>
            <person name="David C."/>
            <person name="Testolin R."/>
        </authorList>
    </citation>
    <scope>NUCLEOTIDE SEQUENCE [LARGE SCALE GENOMIC DNA]</scope>
    <source>
        <strain evidence="3">cv. Red5</strain>
        <tissue evidence="2">Young leaf</tissue>
    </source>
</reference>
<dbReference type="EMBL" id="NKQK01000001">
    <property type="protein sequence ID" value="PSS36337.1"/>
    <property type="molecule type" value="Genomic_DNA"/>
</dbReference>
<protein>
    <submittedName>
        <fullName evidence="2">Cylicin-2 like</fullName>
    </submittedName>
</protein>
<evidence type="ECO:0000313" key="3">
    <source>
        <dbReference type="Proteomes" id="UP000241394"/>
    </source>
</evidence>
<proteinExistence type="predicted"/>
<feature type="compositionally biased region" description="Basic and acidic residues" evidence="1">
    <location>
        <begin position="87"/>
        <end position="100"/>
    </location>
</feature>
<dbReference type="Proteomes" id="UP000241394">
    <property type="component" value="Chromosome LG1"/>
</dbReference>
<feature type="compositionally biased region" description="Basic residues" evidence="1">
    <location>
        <begin position="1"/>
        <end position="10"/>
    </location>
</feature>
<organism evidence="2 3">
    <name type="scientific">Actinidia chinensis var. chinensis</name>
    <name type="common">Chinese soft-hair kiwi</name>
    <dbReference type="NCBI Taxonomy" id="1590841"/>
    <lineage>
        <taxon>Eukaryota</taxon>
        <taxon>Viridiplantae</taxon>
        <taxon>Streptophyta</taxon>
        <taxon>Embryophyta</taxon>
        <taxon>Tracheophyta</taxon>
        <taxon>Spermatophyta</taxon>
        <taxon>Magnoliopsida</taxon>
        <taxon>eudicotyledons</taxon>
        <taxon>Gunneridae</taxon>
        <taxon>Pentapetalae</taxon>
        <taxon>asterids</taxon>
        <taxon>Ericales</taxon>
        <taxon>Actinidiaceae</taxon>
        <taxon>Actinidia</taxon>
    </lineage>
</organism>
<keyword evidence="3" id="KW-1185">Reference proteome</keyword>
<dbReference type="AlphaFoldDB" id="A0A2R6S231"/>
<feature type="compositionally biased region" description="Basic and acidic residues" evidence="1">
    <location>
        <begin position="11"/>
        <end position="22"/>
    </location>
</feature>
<feature type="compositionally biased region" description="Basic and acidic residues" evidence="1">
    <location>
        <begin position="110"/>
        <end position="126"/>
    </location>
</feature>
<dbReference type="OrthoDB" id="200660at2759"/>
<dbReference type="InParanoid" id="A0A2R6S231"/>
<reference evidence="3" key="2">
    <citation type="journal article" date="2018" name="BMC Genomics">
        <title>A manually annotated Actinidia chinensis var. chinensis (kiwifruit) genome highlights the challenges associated with draft genomes and gene prediction in plants.</title>
        <authorList>
            <person name="Pilkington S.M."/>
            <person name="Crowhurst R."/>
            <person name="Hilario E."/>
            <person name="Nardozza S."/>
            <person name="Fraser L."/>
            <person name="Peng Y."/>
            <person name="Gunaseelan K."/>
            <person name="Simpson R."/>
            <person name="Tahir J."/>
            <person name="Deroles S.C."/>
            <person name="Templeton K."/>
            <person name="Luo Z."/>
            <person name="Davy M."/>
            <person name="Cheng C."/>
            <person name="McNeilage M."/>
            <person name="Scaglione D."/>
            <person name="Liu Y."/>
            <person name="Zhang Q."/>
            <person name="Datson P."/>
            <person name="De Silva N."/>
            <person name="Gardiner S.E."/>
            <person name="Bassett H."/>
            <person name="Chagne D."/>
            <person name="McCallum J."/>
            <person name="Dzierzon H."/>
            <person name="Deng C."/>
            <person name="Wang Y.Y."/>
            <person name="Barron L."/>
            <person name="Manako K."/>
            <person name="Bowen J."/>
            <person name="Foster T.M."/>
            <person name="Erridge Z.A."/>
            <person name="Tiffin H."/>
            <person name="Waite C.N."/>
            <person name="Davies K.M."/>
            <person name="Grierson E.P."/>
            <person name="Laing W.A."/>
            <person name="Kirk R."/>
            <person name="Chen X."/>
            <person name="Wood M."/>
            <person name="Montefiori M."/>
            <person name="Brummell D.A."/>
            <person name="Schwinn K.E."/>
            <person name="Catanach A."/>
            <person name="Fullerton C."/>
            <person name="Li D."/>
            <person name="Meiyalaghan S."/>
            <person name="Nieuwenhuizen N."/>
            <person name="Read N."/>
            <person name="Prakash R."/>
            <person name="Hunter D."/>
            <person name="Zhang H."/>
            <person name="McKenzie M."/>
            <person name="Knabel M."/>
            <person name="Harris A."/>
            <person name="Allan A.C."/>
            <person name="Gleave A."/>
            <person name="Chen A."/>
            <person name="Janssen B.J."/>
            <person name="Plunkett B."/>
            <person name="Ampomah-Dwamena C."/>
            <person name="Voogd C."/>
            <person name="Leif D."/>
            <person name="Lafferty D."/>
            <person name="Souleyre E.J.F."/>
            <person name="Varkonyi-Gasic E."/>
            <person name="Gambi F."/>
            <person name="Hanley J."/>
            <person name="Yao J.L."/>
            <person name="Cheung J."/>
            <person name="David K.M."/>
            <person name="Warren B."/>
            <person name="Marsh K."/>
            <person name="Snowden K.C."/>
            <person name="Lin-Wang K."/>
            <person name="Brian L."/>
            <person name="Martinez-Sanchez M."/>
            <person name="Wang M."/>
            <person name="Ileperuma N."/>
            <person name="Macnee N."/>
            <person name="Campin R."/>
            <person name="McAtee P."/>
            <person name="Drummond R.S.M."/>
            <person name="Espley R.V."/>
            <person name="Ireland H.S."/>
            <person name="Wu R."/>
            <person name="Atkinson R.G."/>
            <person name="Karunairetnam S."/>
            <person name="Bulley S."/>
            <person name="Chunkath S."/>
            <person name="Hanley Z."/>
            <person name="Storey R."/>
            <person name="Thrimawithana A.H."/>
            <person name="Thomson S."/>
            <person name="David C."/>
            <person name="Testolin R."/>
            <person name="Huang H."/>
            <person name="Hellens R.P."/>
            <person name="Schaffer R.J."/>
        </authorList>
    </citation>
    <scope>NUCLEOTIDE SEQUENCE [LARGE SCALE GENOMIC DNA]</scope>
    <source>
        <strain evidence="3">cv. Red5</strain>
    </source>
</reference>
<dbReference type="Gene3D" id="2.30.30.140">
    <property type="match status" value="1"/>
</dbReference>
<dbReference type="OMA" id="RHERNTG"/>
<evidence type="ECO:0000313" key="2">
    <source>
        <dbReference type="EMBL" id="PSS36337.1"/>
    </source>
</evidence>
<evidence type="ECO:0000256" key="1">
    <source>
        <dbReference type="SAM" id="MobiDB-lite"/>
    </source>
</evidence>
<feature type="region of interest" description="Disordered" evidence="1">
    <location>
        <begin position="266"/>
        <end position="327"/>
    </location>
</feature>
<accession>A0A2R6S231</accession>
<feature type="region of interest" description="Disordered" evidence="1">
    <location>
        <begin position="1"/>
        <end position="185"/>
    </location>
</feature>
<sequence length="327" mass="36176">MAKKKVGVKNKSKDGGDKDKSNSGRSGRILRPRNVAKGEGNADEKAKGRMPTVKKGNLTIRDGAEKGETSEVARTPAKRNRNSGANEKGKSILRSSDRVLRSHGGSIVGEEAKGKRKYVAEEESSKKSKTKRRNVDKESNRNAGGNEKGKGILISSERSRILDEKEKGKGKLVAEEGNKEKPRVESSYNLRARKAVLSFQRVGLSESDFLQVVGKRVKVFRSGLRRWVTGKIESYDDKKELHKVLYDDGELEELNLKTRRFEVEAMPGEASTLSSRHERNTGKKPMQSVGASVDAMRKNTKRGKETTSKVQKKNPARKGQSNAGTKK</sequence>
<comment type="caution">
    <text evidence="2">The sequence shown here is derived from an EMBL/GenBank/DDBJ whole genome shotgun (WGS) entry which is preliminary data.</text>
</comment>
<feature type="compositionally biased region" description="Basic and acidic residues" evidence="1">
    <location>
        <begin position="157"/>
        <end position="184"/>
    </location>
</feature>
<gene>
    <name evidence="2" type="ORF">CEY00_Acc00847</name>
</gene>